<feature type="compositionally biased region" description="Polar residues" evidence="1">
    <location>
        <begin position="92"/>
        <end position="102"/>
    </location>
</feature>
<dbReference type="Proteomes" id="UP000813461">
    <property type="component" value="Unassembled WGS sequence"/>
</dbReference>
<dbReference type="PANTHER" id="PTHR37540:SF5">
    <property type="entry name" value="TRANSCRIPTION FACTOR DOMAIN-CONTAINING PROTEIN"/>
    <property type="match status" value="1"/>
</dbReference>
<reference evidence="2" key="1">
    <citation type="journal article" date="2021" name="Nat. Commun.">
        <title>Genetic determinants of endophytism in the Arabidopsis root mycobiome.</title>
        <authorList>
            <person name="Mesny F."/>
            <person name="Miyauchi S."/>
            <person name="Thiergart T."/>
            <person name="Pickel B."/>
            <person name="Atanasova L."/>
            <person name="Karlsson M."/>
            <person name="Huettel B."/>
            <person name="Barry K.W."/>
            <person name="Haridas S."/>
            <person name="Chen C."/>
            <person name="Bauer D."/>
            <person name="Andreopoulos W."/>
            <person name="Pangilinan J."/>
            <person name="LaButti K."/>
            <person name="Riley R."/>
            <person name="Lipzen A."/>
            <person name="Clum A."/>
            <person name="Drula E."/>
            <person name="Henrissat B."/>
            <person name="Kohler A."/>
            <person name="Grigoriev I.V."/>
            <person name="Martin F.M."/>
            <person name="Hacquard S."/>
        </authorList>
    </citation>
    <scope>NUCLEOTIDE SEQUENCE</scope>
    <source>
        <strain evidence="2">MPI-SDFR-AT-0120</strain>
    </source>
</reference>
<dbReference type="OrthoDB" id="3796409at2759"/>
<feature type="compositionally biased region" description="Low complexity" evidence="1">
    <location>
        <begin position="63"/>
        <end position="72"/>
    </location>
</feature>
<evidence type="ECO:0000313" key="2">
    <source>
        <dbReference type="EMBL" id="KAH7095801.1"/>
    </source>
</evidence>
<accession>A0A8K0RM00</accession>
<organism evidence="2 3">
    <name type="scientific">Paraphoma chrysanthemicola</name>
    <dbReference type="NCBI Taxonomy" id="798071"/>
    <lineage>
        <taxon>Eukaryota</taxon>
        <taxon>Fungi</taxon>
        <taxon>Dikarya</taxon>
        <taxon>Ascomycota</taxon>
        <taxon>Pezizomycotina</taxon>
        <taxon>Dothideomycetes</taxon>
        <taxon>Pleosporomycetidae</taxon>
        <taxon>Pleosporales</taxon>
        <taxon>Pleosporineae</taxon>
        <taxon>Phaeosphaeriaceae</taxon>
        <taxon>Paraphoma</taxon>
    </lineage>
</organism>
<feature type="compositionally biased region" description="Basic and acidic residues" evidence="1">
    <location>
        <begin position="76"/>
        <end position="85"/>
    </location>
</feature>
<dbReference type="AlphaFoldDB" id="A0A8K0RM00"/>
<sequence length="557" mass="63161">MQPNTMPKPTPQRGKGRKFFQQLQPTFALDLPSTSVKLQFLDENDPAKDTIVRKKAREWVNRNRNMNVPNRPKQSRSKETVKASDVEEETETNMQLQRRWSNSSAERLDPLQGIGKGISDPFNVLPDVGRKYDHIIDYFLTRCPEEIPCSDDKYADPSNASLVAFSSENTILGNMAKSEVTFVLWLYATITIRDGIFGCADTEEVRWFYNKALEMLQEQLRKDSEVGQYSETLLKALACITATASFAGMFKAAELHCDAMVRVLTLRGGGDMLKSLQMVSPWTAKALQWCEIMVATQRVETPRIPYYIPFKVVPLPAKVVREAERLQANTIANLPLISGTARHITLLLHKLGVAYDTRSNGVKIDPYILQPLYDAEYAILQHLESQKEAVSLTDVEILLVATYQLFFWTGARLLPPQTRLCDLLLSRIMKTLLPLLLEKVPDDVESCIVTARGYLPSHLAAEGWVPRTLHHGRPTNNVIAWSLALGTIVSSVLNRPEHAWFKGHFRLHMQSMKLDQNEAEYIKLLEIFPATQGFDWINLKTLWSMIQAWGTADVEQT</sequence>
<keyword evidence="3" id="KW-1185">Reference proteome</keyword>
<evidence type="ECO:0000313" key="3">
    <source>
        <dbReference type="Proteomes" id="UP000813461"/>
    </source>
</evidence>
<dbReference type="EMBL" id="JAGMVJ010000001">
    <property type="protein sequence ID" value="KAH7095801.1"/>
    <property type="molecule type" value="Genomic_DNA"/>
</dbReference>
<proteinExistence type="predicted"/>
<comment type="caution">
    <text evidence="2">The sequence shown here is derived from an EMBL/GenBank/DDBJ whole genome shotgun (WGS) entry which is preliminary data.</text>
</comment>
<dbReference type="PANTHER" id="PTHR37540">
    <property type="entry name" value="TRANSCRIPTION FACTOR (ACR-2), PUTATIVE-RELATED-RELATED"/>
    <property type="match status" value="1"/>
</dbReference>
<evidence type="ECO:0000256" key="1">
    <source>
        <dbReference type="SAM" id="MobiDB-lite"/>
    </source>
</evidence>
<name>A0A8K0RM00_9PLEO</name>
<gene>
    <name evidence="2" type="ORF">FB567DRAFT_40404</name>
</gene>
<feature type="region of interest" description="Disordered" evidence="1">
    <location>
        <begin position="63"/>
        <end position="102"/>
    </location>
</feature>
<protein>
    <submittedName>
        <fullName evidence="2">Uncharacterized protein</fullName>
    </submittedName>
</protein>